<dbReference type="PANTHER" id="PTHR42713">
    <property type="entry name" value="HISTIDINE KINASE-RELATED"/>
    <property type="match status" value="1"/>
</dbReference>
<evidence type="ECO:0000259" key="10">
    <source>
        <dbReference type="PROSITE" id="PS50110"/>
    </source>
</evidence>
<evidence type="ECO:0008006" key="13">
    <source>
        <dbReference type="Google" id="ProtNLM"/>
    </source>
</evidence>
<evidence type="ECO:0000256" key="4">
    <source>
        <dbReference type="ARBA" id="ARBA00023012"/>
    </source>
</evidence>
<dbReference type="Gene3D" id="3.40.50.2300">
    <property type="match status" value="1"/>
</dbReference>
<evidence type="ECO:0000259" key="9">
    <source>
        <dbReference type="PROSITE" id="PS01124"/>
    </source>
</evidence>
<organism evidence="11 12">
    <name type="scientific">Paenibacillus montanisoli</name>
    <dbReference type="NCBI Taxonomy" id="2081970"/>
    <lineage>
        <taxon>Bacteria</taxon>
        <taxon>Bacillati</taxon>
        <taxon>Bacillota</taxon>
        <taxon>Bacilli</taxon>
        <taxon>Bacillales</taxon>
        <taxon>Paenibacillaceae</taxon>
        <taxon>Paenibacillus</taxon>
    </lineage>
</organism>
<dbReference type="GO" id="GO:0043565">
    <property type="term" value="F:sequence-specific DNA binding"/>
    <property type="evidence" value="ECO:0007669"/>
    <property type="project" value="InterPro"/>
</dbReference>
<dbReference type="Proteomes" id="UP000249260">
    <property type="component" value="Unassembled WGS sequence"/>
</dbReference>
<keyword evidence="5" id="KW-0805">Transcription regulation</keyword>
<proteinExistence type="predicted"/>
<dbReference type="InterPro" id="IPR001789">
    <property type="entry name" value="Sig_transdc_resp-reg_receiver"/>
</dbReference>
<dbReference type="Pfam" id="PF12833">
    <property type="entry name" value="HTH_18"/>
    <property type="match status" value="1"/>
</dbReference>
<dbReference type="CDD" id="cd17536">
    <property type="entry name" value="REC_YesN-like"/>
    <property type="match status" value="1"/>
</dbReference>
<protein>
    <recommendedName>
        <fullName evidence="13">DNA-binding response regulator</fullName>
    </recommendedName>
</protein>
<dbReference type="OrthoDB" id="9799319at2"/>
<feature type="domain" description="HTH araC/xylS-type" evidence="9">
    <location>
        <begin position="398"/>
        <end position="496"/>
    </location>
</feature>
<dbReference type="InterPro" id="IPR018060">
    <property type="entry name" value="HTH_AraC"/>
</dbReference>
<dbReference type="GO" id="GO:0005737">
    <property type="term" value="C:cytoplasm"/>
    <property type="evidence" value="ECO:0007669"/>
    <property type="project" value="UniProtKB-SubCell"/>
</dbReference>
<dbReference type="SUPFAM" id="SSF46689">
    <property type="entry name" value="Homeodomain-like"/>
    <property type="match status" value="2"/>
</dbReference>
<dbReference type="SMART" id="SM00342">
    <property type="entry name" value="HTH_ARAC"/>
    <property type="match status" value="1"/>
</dbReference>
<evidence type="ECO:0000256" key="2">
    <source>
        <dbReference type="ARBA" id="ARBA00022490"/>
    </source>
</evidence>
<dbReference type="PANTHER" id="PTHR42713:SF3">
    <property type="entry name" value="TRANSCRIPTIONAL REGULATORY PROTEIN HPTR"/>
    <property type="match status" value="1"/>
</dbReference>
<dbReference type="InterPro" id="IPR051552">
    <property type="entry name" value="HptR"/>
</dbReference>
<dbReference type="AlphaFoldDB" id="A0A328U337"/>
<dbReference type="EMBL" id="QLUW01000001">
    <property type="protein sequence ID" value="RAP77208.1"/>
    <property type="molecule type" value="Genomic_DNA"/>
</dbReference>
<dbReference type="Pfam" id="PF00072">
    <property type="entry name" value="Response_reg"/>
    <property type="match status" value="1"/>
</dbReference>
<feature type="domain" description="Response regulatory" evidence="10">
    <location>
        <begin position="2"/>
        <end position="119"/>
    </location>
</feature>
<keyword evidence="3 8" id="KW-0597">Phosphoprotein</keyword>
<dbReference type="RefSeq" id="WP_112880325.1">
    <property type="nucleotide sequence ID" value="NZ_QLUW01000001.1"/>
</dbReference>
<gene>
    <name evidence="11" type="ORF">DL346_01525</name>
</gene>
<evidence type="ECO:0000256" key="7">
    <source>
        <dbReference type="ARBA" id="ARBA00023163"/>
    </source>
</evidence>
<keyword evidence="6" id="KW-0238">DNA-binding</keyword>
<comment type="caution">
    <text evidence="11">The sequence shown here is derived from an EMBL/GenBank/DDBJ whole genome shotgun (WGS) entry which is preliminary data.</text>
</comment>
<sequence>MKIILVDDERSVLKGLQHIFTKHCTEHEIVGTAQSAEEALHLLQFTMADVVITDVMMPGMNGIELTREISRLYPYLVIVILSGHAEFEYVREAMRCGAFDYLLKPCHYQTVIDLLNKIRSKAAEKEKVNEKTSHKRMLEKLIQGSLELPESWGVHTELQMAVFSGQEPVDARMEEHIAYHLLQGNMEQGVLDTVIYEGRCVVLSRSAVDHGMLKQLLDECRLTMRKQNRTVFAAVHRFTGGTRSIEQAYEACLRRCEFLEFNEYSIVMDDESYHEQLKQQEQFAISDYFSGNKFGKYYASADAKKLRLYIESILQQLHRVHGRLDPVRLKRGLLSELIYLEHLLKEHGVEPFFGRQIDYVREMKGIRTFKELLGWLKNYCMSAIMCMNDENHTPQYIQSAIRYIEMNYMKNLTLKEVADAVYLNVWYFSSQFKKHTQVSFSEYINLIRVRNAKEFLRQKDLKVYQVAEMVGFQDAAYFSTVFKGLEHMSPKEFQQSFLISNDS</sequence>
<evidence type="ECO:0000313" key="12">
    <source>
        <dbReference type="Proteomes" id="UP000249260"/>
    </source>
</evidence>
<evidence type="ECO:0000313" key="11">
    <source>
        <dbReference type="EMBL" id="RAP77208.1"/>
    </source>
</evidence>
<evidence type="ECO:0000256" key="6">
    <source>
        <dbReference type="ARBA" id="ARBA00023125"/>
    </source>
</evidence>
<dbReference type="InterPro" id="IPR011006">
    <property type="entry name" value="CheY-like_superfamily"/>
</dbReference>
<dbReference type="SMART" id="SM00448">
    <property type="entry name" value="REC"/>
    <property type="match status" value="1"/>
</dbReference>
<reference evidence="11 12" key="1">
    <citation type="submission" date="2018-06" db="EMBL/GenBank/DDBJ databases">
        <title>Paenibacillus montanisoli sp. nov., isolated from mountain area soil.</title>
        <authorList>
            <person name="Wu M."/>
        </authorList>
    </citation>
    <scope>NUCLEOTIDE SEQUENCE [LARGE SCALE GENOMIC DNA]</scope>
    <source>
        <strain evidence="11 12">RA17</strain>
    </source>
</reference>
<keyword evidence="2" id="KW-0963">Cytoplasm</keyword>
<dbReference type="PROSITE" id="PS01124">
    <property type="entry name" value="HTH_ARAC_FAMILY_2"/>
    <property type="match status" value="1"/>
</dbReference>
<name>A0A328U337_9BACL</name>
<comment type="subcellular location">
    <subcellularLocation>
        <location evidence="1">Cytoplasm</location>
    </subcellularLocation>
</comment>
<dbReference type="InterPro" id="IPR009057">
    <property type="entry name" value="Homeodomain-like_sf"/>
</dbReference>
<dbReference type="GO" id="GO:0000160">
    <property type="term" value="P:phosphorelay signal transduction system"/>
    <property type="evidence" value="ECO:0007669"/>
    <property type="project" value="UniProtKB-KW"/>
</dbReference>
<evidence type="ECO:0000256" key="8">
    <source>
        <dbReference type="PROSITE-ProRule" id="PRU00169"/>
    </source>
</evidence>
<feature type="modified residue" description="4-aspartylphosphate" evidence="8">
    <location>
        <position position="54"/>
    </location>
</feature>
<dbReference type="GO" id="GO:0003700">
    <property type="term" value="F:DNA-binding transcription factor activity"/>
    <property type="evidence" value="ECO:0007669"/>
    <property type="project" value="InterPro"/>
</dbReference>
<accession>A0A328U337</accession>
<dbReference type="PROSITE" id="PS50110">
    <property type="entry name" value="RESPONSE_REGULATORY"/>
    <property type="match status" value="1"/>
</dbReference>
<evidence type="ECO:0000256" key="1">
    <source>
        <dbReference type="ARBA" id="ARBA00004496"/>
    </source>
</evidence>
<dbReference type="SUPFAM" id="SSF52172">
    <property type="entry name" value="CheY-like"/>
    <property type="match status" value="1"/>
</dbReference>
<evidence type="ECO:0000256" key="5">
    <source>
        <dbReference type="ARBA" id="ARBA00023015"/>
    </source>
</evidence>
<evidence type="ECO:0000256" key="3">
    <source>
        <dbReference type="ARBA" id="ARBA00022553"/>
    </source>
</evidence>
<dbReference type="Gene3D" id="1.10.10.60">
    <property type="entry name" value="Homeodomain-like"/>
    <property type="match status" value="2"/>
</dbReference>
<keyword evidence="4" id="KW-0902">Two-component regulatory system</keyword>
<keyword evidence="12" id="KW-1185">Reference proteome</keyword>
<keyword evidence="7" id="KW-0804">Transcription</keyword>